<reference evidence="7" key="1">
    <citation type="journal article" date="2019" name="Int. J. Syst. Evol. Microbiol.">
        <title>The Global Catalogue of Microorganisms (GCM) 10K type strain sequencing project: providing services to taxonomists for standard genome sequencing and annotation.</title>
        <authorList>
            <consortium name="The Broad Institute Genomics Platform"/>
            <consortium name="The Broad Institute Genome Sequencing Center for Infectious Disease"/>
            <person name="Wu L."/>
            <person name="Ma J."/>
        </authorList>
    </citation>
    <scope>NUCLEOTIDE SEQUENCE [LARGE SCALE GENOMIC DNA]</scope>
    <source>
        <strain evidence="7">NBRC 106348</strain>
    </source>
</reference>
<dbReference type="InterPro" id="IPR017853">
    <property type="entry name" value="GH"/>
</dbReference>
<dbReference type="EMBL" id="BSUK01000001">
    <property type="protein sequence ID" value="GMA24605.1"/>
    <property type="molecule type" value="Genomic_DNA"/>
</dbReference>
<evidence type="ECO:0000313" key="7">
    <source>
        <dbReference type="Proteomes" id="UP001157091"/>
    </source>
</evidence>
<feature type="compositionally biased region" description="Low complexity" evidence="4">
    <location>
        <begin position="360"/>
        <end position="373"/>
    </location>
</feature>
<proteinExistence type="inferred from homology"/>
<dbReference type="SUPFAM" id="SSF51445">
    <property type="entry name" value="(Trans)glycosidases"/>
    <property type="match status" value="1"/>
</dbReference>
<evidence type="ECO:0000256" key="2">
    <source>
        <dbReference type="ARBA" id="ARBA00022801"/>
    </source>
</evidence>
<evidence type="ECO:0000259" key="5">
    <source>
        <dbReference type="Pfam" id="PF00933"/>
    </source>
</evidence>
<keyword evidence="3" id="KW-0326">Glycosidase</keyword>
<protein>
    <submittedName>
        <fullName evidence="6">Beta-N-acetylhexosaminidase</fullName>
    </submittedName>
</protein>
<comment type="caution">
    <text evidence="6">The sequence shown here is derived from an EMBL/GenBank/DDBJ whole genome shotgun (WGS) entry which is preliminary data.</text>
</comment>
<accession>A0ABQ6I281</accession>
<evidence type="ECO:0000256" key="1">
    <source>
        <dbReference type="ARBA" id="ARBA00005336"/>
    </source>
</evidence>
<dbReference type="PANTHER" id="PTHR30480:SF16">
    <property type="entry name" value="GLYCOSIDE HYDROLASE FAMILY 3 DOMAIN PROTEIN"/>
    <property type="match status" value="1"/>
</dbReference>
<evidence type="ECO:0000256" key="3">
    <source>
        <dbReference type="ARBA" id="ARBA00023295"/>
    </source>
</evidence>
<evidence type="ECO:0000313" key="6">
    <source>
        <dbReference type="EMBL" id="GMA24605.1"/>
    </source>
</evidence>
<name>A0ABQ6I281_9MICO</name>
<dbReference type="Gene3D" id="3.20.20.300">
    <property type="entry name" value="Glycoside hydrolase, family 3, N-terminal domain"/>
    <property type="match status" value="1"/>
</dbReference>
<dbReference type="Proteomes" id="UP001157091">
    <property type="component" value="Unassembled WGS sequence"/>
</dbReference>
<dbReference type="InterPro" id="IPR001764">
    <property type="entry name" value="Glyco_hydro_3_N"/>
</dbReference>
<keyword evidence="2" id="KW-0378">Hydrolase</keyword>
<comment type="similarity">
    <text evidence="1">Belongs to the glycosyl hydrolase 3 family.</text>
</comment>
<dbReference type="Pfam" id="PF00933">
    <property type="entry name" value="Glyco_hydro_3"/>
    <property type="match status" value="1"/>
</dbReference>
<organism evidence="6 7">
    <name type="scientific">Luteimicrobium album</name>
    <dbReference type="NCBI Taxonomy" id="1054550"/>
    <lineage>
        <taxon>Bacteria</taxon>
        <taxon>Bacillati</taxon>
        <taxon>Actinomycetota</taxon>
        <taxon>Actinomycetes</taxon>
        <taxon>Micrococcales</taxon>
        <taxon>Luteimicrobium</taxon>
    </lineage>
</organism>
<gene>
    <name evidence="6" type="primary">nagZ</name>
    <name evidence="6" type="ORF">GCM10025864_23640</name>
</gene>
<sequence>MSRDPGLVGGGAHDPELDRLAASVLLPGFVGRSVPAWLARALDGGLAGVVLFAQNLDPEDPAQAARLGAELRAHADAPVVAVDEEGGVVTRLESAHGSTLPSPAQLGLVDDVVLTEAVGRALGERVRAAGGTLVLAPDADVASDPRNPVIGPRAFGSGPELVARHVAASVRGIQAAGVGACAKHWPGHGATTVDSHLELPSVPRAVLDAGHDVPFRAAVDAGVAAVMTAHVVVPEAGDAPATVNPTLIGELRALGFDGPVVTDAIDMAAIRATYGIPAGAVGALRAGVDLVCLGNPGFAPAAGDGTDGPAGSYDGEALYLAVHRAVVDAVREGNLDRDRLEQASLRVATLRVSGNGGPTAAGAATPAVAGPEPRGSSREVAPGLDLDQVAVRVAAAVLARTLPARPAPFGTVRDARAAATAAVASRAHPVVPALEQHTTPGATGVAVVVDRLAERKQRAAVQWLREQGRLALVVDVGAPGAHVPGSVARAGVPRVPLGADSRFSVRVLDRVLAGLADAAPDDGAAAVRAHRAPAPGASR</sequence>
<dbReference type="InterPro" id="IPR050226">
    <property type="entry name" value="NagZ_Beta-hexosaminidase"/>
</dbReference>
<dbReference type="RefSeq" id="WP_284293361.1">
    <property type="nucleotide sequence ID" value="NZ_BSUK01000001.1"/>
</dbReference>
<dbReference type="InterPro" id="IPR036962">
    <property type="entry name" value="Glyco_hydro_3_N_sf"/>
</dbReference>
<evidence type="ECO:0000256" key="4">
    <source>
        <dbReference type="SAM" id="MobiDB-lite"/>
    </source>
</evidence>
<keyword evidence="7" id="KW-1185">Reference proteome</keyword>
<feature type="domain" description="Glycoside hydrolase family 3 N-terminal" evidence="5">
    <location>
        <begin position="43"/>
        <end position="349"/>
    </location>
</feature>
<dbReference type="PANTHER" id="PTHR30480">
    <property type="entry name" value="BETA-HEXOSAMINIDASE-RELATED"/>
    <property type="match status" value="1"/>
</dbReference>
<feature type="region of interest" description="Disordered" evidence="4">
    <location>
        <begin position="355"/>
        <end position="378"/>
    </location>
</feature>